<dbReference type="EC" id="5.1.1.3" evidence="2 8"/>
<gene>
    <name evidence="8 9" type="primary">murI</name>
    <name evidence="9" type="ORF">NCTC11532_00572</name>
</gene>
<comment type="catalytic activity">
    <reaction evidence="1 8">
        <text>L-glutamate = D-glutamate</text>
        <dbReference type="Rhea" id="RHEA:12813"/>
        <dbReference type="ChEBI" id="CHEBI:29985"/>
        <dbReference type="ChEBI" id="CHEBI:29986"/>
        <dbReference type="EC" id="5.1.1.3"/>
    </reaction>
</comment>
<dbReference type="PANTHER" id="PTHR21198:SF2">
    <property type="entry name" value="GLUTAMATE RACEMASE"/>
    <property type="match status" value="1"/>
</dbReference>
<feature type="binding site" evidence="8">
    <location>
        <begin position="44"/>
        <end position="45"/>
    </location>
    <ligand>
        <name>substrate</name>
    </ligand>
</feature>
<proteinExistence type="inferred from homology"/>
<evidence type="ECO:0000256" key="7">
    <source>
        <dbReference type="ARBA" id="ARBA00070053"/>
    </source>
</evidence>
<feature type="active site" description="Proton donor/acceptor" evidence="8">
    <location>
        <position position="75"/>
    </location>
</feature>
<keyword evidence="4 8" id="KW-0573">Peptidoglycan synthesis</keyword>
<feature type="active site" description="Proton donor/acceptor" evidence="8">
    <location>
        <position position="185"/>
    </location>
</feature>
<feature type="binding site" evidence="8">
    <location>
        <begin position="12"/>
        <end position="13"/>
    </location>
    <ligand>
        <name>substrate</name>
    </ligand>
</feature>
<evidence type="ECO:0000313" key="9">
    <source>
        <dbReference type="EMBL" id="STY28401.1"/>
    </source>
</evidence>
<dbReference type="UniPathway" id="UPA00219"/>
<dbReference type="Proteomes" id="UP000255297">
    <property type="component" value="Unassembled WGS sequence"/>
</dbReference>
<sequence>MNSNQLAIGVFDSGMGGLTVLRALREGLPQESFIYLGDTARLPYGTKSPDTVKQYAMQMAKLLVERRIKALVIACNTATTAALPFLQDMLPHMPVLGVVAPGAAAAVAATENKRIMVLATETTIASNAYQQLITKHLPQAVINTRACSVLVALAEEGMVNNQVAREALKHYLDGFTNEDTVLLGCTHFPVFKPLLNDLLPKGVTVVDSAHATAQALNQLLEKRNLLNDDPSVRRAVSYLATDSIKRFQIVGEIFLGERIALDHIELVDVKS</sequence>
<dbReference type="SUPFAM" id="SSF53681">
    <property type="entry name" value="Aspartate/glutamate racemase"/>
    <property type="match status" value="2"/>
</dbReference>
<protein>
    <recommendedName>
        <fullName evidence="7 8">Glutamate racemase</fullName>
        <ecNumber evidence="2 8">5.1.1.3</ecNumber>
    </recommendedName>
</protein>
<evidence type="ECO:0000256" key="2">
    <source>
        <dbReference type="ARBA" id="ARBA00013090"/>
    </source>
</evidence>
<feature type="binding site" evidence="8">
    <location>
        <begin position="186"/>
        <end position="187"/>
    </location>
    <ligand>
        <name>substrate</name>
    </ligand>
</feature>
<dbReference type="OrthoDB" id="9801055at2"/>
<dbReference type="InterPro" id="IPR018187">
    <property type="entry name" value="Asp/Glu_racemase_AS_1"/>
</dbReference>
<evidence type="ECO:0000256" key="3">
    <source>
        <dbReference type="ARBA" id="ARBA00022960"/>
    </source>
</evidence>
<dbReference type="AlphaFoldDB" id="A0A378LWH7"/>
<dbReference type="NCBIfam" id="TIGR00067">
    <property type="entry name" value="glut_race"/>
    <property type="match status" value="1"/>
</dbReference>
<dbReference type="PANTHER" id="PTHR21198">
    <property type="entry name" value="GLUTAMATE RACEMASE"/>
    <property type="match status" value="1"/>
</dbReference>
<dbReference type="STRING" id="1122170.GCA_000701265_02734"/>
<keyword evidence="10" id="KW-1185">Reference proteome</keyword>
<name>A0A378LWH7_9GAMM</name>
<dbReference type="GO" id="GO:0008360">
    <property type="term" value="P:regulation of cell shape"/>
    <property type="evidence" value="ECO:0007669"/>
    <property type="project" value="UniProtKB-KW"/>
</dbReference>
<dbReference type="EMBL" id="UGPB01000001">
    <property type="protein sequence ID" value="STY28401.1"/>
    <property type="molecule type" value="Genomic_DNA"/>
</dbReference>
<dbReference type="Pfam" id="PF01177">
    <property type="entry name" value="Asp_Glu_race"/>
    <property type="match status" value="1"/>
</dbReference>
<evidence type="ECO:0000313" key="10">
    <source>
        <dbReference type="Proteomes" id="UP000255297"/>
    </source>
</evidence>
<dbReference type="InterPro" id="IPR004391">
    <property type="entry name" value="Glu_race"/>
</dbReference>
<evidence type="ECO:0000256" key="1">
    <source>
        <dbReference type="ARBA" id="ARBA00001602"/>
    </source>
</evidence>
<dbReference type="InterPro" id="IPR001920">
    <property type="entry name" value="Asp/Glu_race"/>
</dbReference>
<evidence type="ECO:0000256" key="8">
    <source>
        <dbReference type="HAMAP-Rule" id="MF_00258"/>
    </source>
</evidence>
<keyword evidence="3 8" id="KW-0133">Cell shape</keyword>
<keyword evidence="6 8" id="KW-0961">Cell wall biogenesis/degradation</keyword>
<dbReference type="HAMAP" id="MF_00258">
    <property type="entry name" value="Glu_racemase"/>
    <property type="match status" value="1"/>
</dbReference>
<dbReference type="GO" id="GO:0071555">
    <property type="term" value="P:cell wall organization"/>
    <property type="evidence" value="ECO:0007669"/>
    <property type="project" value="UniProtKB-KW"/>
</dbReference>
<comment type="pathway">
    <text evidence="8">Cell wall biogenesis; peptidoglycan biosynthesis.</text>
</comment>
<feature type="binding site" evidence="8">
    <location>
        <begin position="76"/>
        <end position="77"/>
    </location>
    <ligand>
        <name>substrate</name>
    </ligand>
</feature>
<evidence type="ECO:0000256" key="6">
    <source>
        <dbReference type="ARBA" id="ARBA00023316"/>
    </source>
</evidence>
<reference evidence="9 10" key="1">
    <citation type="submission" date="2018-06" db="EMBL/GenBank/DDBJ databases">
        <authorList>
            <consortium name="Pathogen Informatics"/>
            <person name="Doyle S."/>
        </authorList>
    </citation>
    <scope>NUCLEOTIDE SEQUENCE [LARGE SCALE GENOMIC DNA]</scope>
    <source>
        <strain evidence="9 10">NCTC11532</strain>
    </source>
</reference>
<keyword evidence="5 8" id="KW-0413">Isomerase</keyword>
<dbReference type="RefSeq" id="WP_031563766.1">
    <property type="nucleotide sequence ID" value="NZ_CAAAIS010000002.1"/>
</dbReference>
<comment type="function">
    <text evidence="8">Provides the (R)-glutamate required for cell wall biosynthesis.</text>
</comment>
<dbReference type="Gene3D" id="3.40.50.1860">
    <property type="match status" value="2"/>
</dbReference>
<dbReference type="PROSITE" id="PS00923">
    <property type="entry name" value="ASP_GLU_RACEMASE_1"/>
    <property type="match status" value="1"/>
</dbReference>
<comment type="similarity">
    <text evidence="8">Belongs to the aspartate/glutamate racemases family.</text>
</comment>
<dbReference type="GO" id="GO:0008881">
    <property type="term" value="F:glutamate racemase activity"/>
    <property type="evidence" value="ECO:0007669"/>
    <property type="project" value="UniProtKB-UniRule"/>
</dbReference>
<dbReference type="InterPro" id="IPR015942">
    <property type="entry name" value="Asp/Glu/hydantoin_racemase"/>
</dbReference>
<dbReference type="FunFam" id="3.40.50.1860:FF:000002">
    <property type="entry name" value="Glutamate racemase"/>
    <property type="match status" value="1"/>
</dbReference>
<accession>A0A378LWH7</accession>
<dbReference type="GO" id="GO:0009252">
    <property type="term" value="P:peptidoglycan biosynthetic process"/>
    <property type="evidence" value="ECO:0007669"/>
    <property type="project" value="UniProtKB-UniRule"/>
</dbReference>
<organism evidence="9 10">
    <name type="scientific">Legionella wadsworthii</name>
    <dbReference type="NCBI Taxonomy" id="28088"/>
    <lineage>
        <taxon>Bacteria</taxon>
        <taxon>Pseudomonadati</taxon>
        <taxon>Pseudomonadota</taxon>
        <taxon>Gammaproteobacteria</taxon>
        <taxon>Legionellales</taxon>
        <taxon>Legionellaceae</taxon>
        <taxon>Legionella</taxon>
    </lineage>
</organism>
<evidence type="ECO:0000256" key="4">
    <source>
        <dbReference type="ARBA" id="ARBA00022984"/>
    </source>
</evidence>
<evidence type="ECO:0000256" key="5">
    <source>
        <dbReference type="ARBA" id="ARBA00023235"/>
    </source>
</evidence>